<dbReference type="EMBL" id="JACCKD010000008">
    <property type="protein sequence ID" value="MBA0127890.1"/>
    <property type="molecule type" value="Genomic_DNA"/>
</dbReference>
<reference evidence="5 6" key="1">
    <citation type="submission" date="2020-07" db="EMBL/GenBank/DDBJ databases">
        <title>Genome of Haloechinothrix sp.</title>
        <authorList>
            <person name="Tang S.-K."/>
            <person name="Yang L."/>
            <person name="Zhu W.-Y."/>
        </authorList>
    </citation>
    <scope>NUCLEOTIDE SEQUENCE [LARGE SCALE GENOMIC DNA]</scope>
    <source>
        <strain evidence="5 6">YIM 98757</strain>
    </source>
</reference>
<dbReference type="InterPro" id="IPR029058">
    <property type="entry name" value="AB_hydrolase_fold"/>
</dbReference>
<evidence type="ECO:0000256" key="3">
    <source>
        <dbReference type="SAM" id="SignalP"/>
    </source>
</evidence>
<organism evidence="5 6">
    <name type="scientific">Haloechinothrix aidingensis</name>
    <dbReference type="NCBI Taxonomy" id="2752311"/>
    <lineage>
        <taxon>Bacteria</taxon>
        <taxon>Bacillati</taxon>
        <taxon>Actinomycetota</taxon>
        <taxon>Actinomycetes</taxon>
        <taxon>Pseudonocardiales</taxon>
        <taxon>Pseudonocardiaceae</taxon>
        <taxon>Haloechinothrix</taxon>
    </lineage>
</organism>
<evidence type="ECO:0000259" key="4">
    <source>
        <dbReference type="Pfam" id="PF00326"/>
    </source>
</evidence>
<name>A0A838AFC4_9PSEU</name>
<dbReference type="Gene3D" id="3.40.50.1820">
    <property type="entry name" value="alpha/beta hydrolase"/>
    <property type="match status" value="1"/>
</dbReference>
<dbReference type="Proteomes" id="UP000582974">
    <property type="component" value="Unassembled WGS sequence"/>
</dbReference>
<feature type="region of interest" description="Disordered" evidence="2">
    <location>
        <begin position="28"/>
        <end position="59"/>
    </location>
</feature>
<keyword evidence="1 3" id="KW-0732">Signal</keyword>
<dbReference type="SUPFAM" id="SSF53474">
    <property type="entry name" value="alpha/beta-Hydrolases"/>
    <property type="match status" value="1"/>
</dbReference>
<feature type="compositionally biased region" description="Basic and acidic residues" evidence="2">
    <location>
        <begin position="37"/>
        <end position="46"/>
    </location>
</feature>
<sequence>MVASVRRGAACAAAVAVVAGLATPVAATAAPGGSDAADDRPGEERATGTGTPARGERDCGQGSWVAGTVDICGGELVYRDYVYDDHGASAAGLPDDRLEGLYAAVRPTHDGWGNTSPAGAADYLGQPPDSRDNTADLVSLRAQVTDTTLTVTAELNTMFEPHRAKVVVGIDTDGDPATRRGAQWPGLVANPFTGETLDNSGLDTFIVLDQGDPDSNLLTTTVQRPPGSTWRLQAVTARPVDGVADPALMNVAFRGVDERGGWWENAQAAALAEGDISDFAHTVSVTDLERGVTRRDEVPPGKLRQRVYISEHNPGSGEGIDHDGVAGPGSWLPEEDRSILSQGFTHVGKYQPYGFYRPADPAPHELQLLLHGAGENHSAQMWDPGGGANPPPIAEAFGESNRVFASPLGRGPRGWYSSYSERDVLDVLADVKANYPVEGDRVTLSGTSMGGYGATRIAALHPDEFAAAMQWVGYTGDLLNGTTAEGNGSQAAAVGNAVELLGNLRHVPLASWYAGADELVHVNQALAVRERLEELDLPSVWWLHPTANHSSPATLNDWAKEVEWSADRIRVSEPAHVSFRTDRRFFAPEAGVVPDGAYWVSDVRPAGPGHADVDAVSYGCGRGEPVTELTRPSGMRPVPWVGQRIDVVDTREHERRQHLELTVANVAALAIETGDPAGKPDAGQACLGREAFSFEITTDRPLTVHFSGGRTLTLDSRGTHTGTVAAG</sequence>
<evidence type="ECO:0000256" key="2">
    <source>
        <dbReference type="SAM" id="MobiDB-lite"/>
    </source>
</evidence>
<feature type="chain" id="PRO_5032398564" evidence="3">
    <location>
        <begin position="30"/>
        <end position="727"/>
    </location>
</feature>
<evidence type="ECO:0000256" key="1">
    <source>
        <dbReference type="ARBA" id="ARBA00022729"/>
    </source>
</evidence>
<dbReference type="RefSeq" id="WP_180894682.1">
    <property type="nucleotide sequence ID" value="NZ_JACCKD010000008.1"/>
</dbReference>
<evidence type="ECO:0000313" key="5">
    <source>
        <dbReference type="EMBL" id="MBA0127890.1"/>
    </source>
</evidence>
<evidence type="ECO:0000313" key="6">
    <source>
        <dbReference type="Proteomes" id="UP000582974"/>
    </source>
</evidence>
<dbReference type="PANTHER" id="PTHR43037:SF1">
    <property type="entry name" value="BLL1128 PROTEIN"/>
    <property type="match status" value="1"/>
</dbReference>
<dbReference type="AlphaFoldDB" id="A0A838AFC4"/>
<gene>
    <name evidence="5" type="ORF">H0B56_20280</name>
</gene>
<feature type="domain" description="Peptidase S9 prolyl oligopeptidase catalytic" evidence="4">
    <location>
        <begin position="422"/>
        <end position="552"/>
    </location>
</feature>
<comment type="caution">
    <text evidence="5">The sequence shown here is derived from an EMBL/GenBank/DDBJ whole genome shotgun (WGS) entry which is preliminary data.</text>
</comment>
<accession>A0A838AFC4</accession>
<feature type="signal peptide" evidence="3">
    <location>
        <begin position="1"/>
        <end position="29"/>
    </location>
</feature>
<dbReference type="InterPro" id="IPR001375">
    <property type="entry name" value="Peptidase_S9_cat"/>
</dbReference>
<dbReference type="PANTHER" id="PTHR43037">
    <property type="entry name" value="UNNAMED PRODUCT-RELATED"/>
    <property type="match status" value="1"/>
</dbReference>
<protein>
    <submittedName>
        <fullName evidence="5">Prolyl oligopeptidase family serine peptidase</fullName>
    </submittedName>
</protein>
<proteinExistence type="predicted"/>
<dbReference type="Pfam" id="PF00326">
    <property type="entry name" value="Peptidase_S9"/>
    <property type="match status" value="1"/>
</dbReference>
<dbReference type="InterPro" id="IPR050955">
    <property type="entry name" value="Plant_Biomass_Hydrol_Est"/>
</dbReference>
<keyword evidence="6" id="KW-1185">Reference proteome</keyword>